<organism evidence="5 6">
    <name type="scientific">Thermonema lapsum</name>
    <dbReference type="NCBI Taxonomy" id="28195"/>
    <lineage>
        <taxon>Bacteria</taxon>
        <taxon>Pseudomonadati</taxon>
        <taxon>Bacteroidota</taxon>
        <taxon>Cytophagia</taxon>
        <taxon>Cytophagales</taxon>
        <taxon>Thermonemataceae</taxon>
        <taxon>Thermonema</taxon>
    </lineage>
</organism>
<dbReference type="InterPro" id="IPR005632">
    <property type="entry name" value="Chaperone_Skp"/>
</dbReference>
<sequence length="181" mass="21791">MKPFFCLLFFFVCLHVAHAQKFGFVDINFILRKMPEYQQVQQDFDRFVQRATQEIEAKFQEVEELKRKYNSEELLLTDEMKRERLEEIAKKEKEARELQHKTFGHQGLIFLKKQELLTPLREKLNKAIERVARRHQLQVIYDKSGDFVVVYLDPRHDYTDYVLEELGLGDPEDNPKERANR</sequence>
<comment type="similarity">
    <text evidence="1">Belongs to the Skp family.</text>
</comment>
<comment type="caution">
    <text evidence="5">The sequence shown here is derived from an EMBL/GenBank/DDBJ whole genome shotgun (WGS) entry which is preliminary data.</text>
</comment>
<evidence type="ECO:0000256" key="1">
    <source>
        <dbReference type="ARBA" id="ARBA00009091"/>
    </source>
</evidence>
<keyword evidence="6" id="KW-1185">Reference proteome</keyword>
<dbReference type="Gene3D" id="3.30.910.20">
    <property type="entry name" value="Skp domain"/>
    <property type="match status" value="1"/>
</dbReference>
<dbReference type="Pfam" id="PF03938">
    <property type="entry name" value="OmpH"/>
    <property type="match status" value="1"/>
</dbReference>
<gene>
    <name evidence="5" type="ORF">FHS56_001350</name>
</gene>
<dbReference type="PANTHER" id="PTHR35089:SF1">
    <property type="entry name" value="CHAPERONE PROTEIN SKP"/>
    <property type="match status" value="1"/>
</dbReference>
<dbReference type="RefSeq" id="WP_166919100.1">
    <property type="nucleotide sequence ID" value="NZ_JAASRN010000002.1"/>
</dbReference>
<dbReference type="InterPro" id="IPR024930">
    <property type="entry name" value="Skp_dom_sf"/>
</dbReference>
<keyword evidence="2 4" id="KW-0732">Signal</keyword>
<keyword evidence="3" id="KW-0175">Coiled coil</keyword>
<dbReference type="EMBL" id="JAASRN010000002">
    <property type="protein sequence ID" value="NIK73837.1"/>
    <property type="molecule type" value="Genomic_DNA"/>
</dbReference>
<name>A0A846MRE5_9BACT</name>
<dbReference type="Proteomes" id="UP000537126">
    <property type="component" value="Unassembled WGS sequence"/>
</dbReference>
<evidence type="ECO:0000256" key="3">
    <source>
        <dbReference type="SAM" id="Coils"/>
    </source>
</evidence>
<evidence type="ECO:0000313" key="6">
    <source>
        <dbReference type="Proteomes" id="UP000537126"/>
    </source>
</evidence>
<protein>
    <submittedName>
        <fullName evidence="5">Outer membrane protein</fullName>
    </submittedName>
</protein>
<reference evidence="5 6" key="1">
    <citation type="submission" date="2020-03" db="EMBL/GenBank/DDBJ databases">
        <title>Genomic Encyclopedia of Type Strains, Phase IV (KMG-IV): sequencing the most valuable type-strain genomes for metagenomic binning, comparative biology and taxonomic classification.</title>
        <authorList>
            <person name="Goeker M."/>
        </authorList>
    </citation>
    <scope>NUCLEOTIDE SEQUENCE [LARGE SCALE GENOMIC DNA]</scope>
    <source>
        <strain evidence="5 6">DSM 5718</strain>
    </source>
</reference>
<proteinExistence type="inferred from homology"/>
<evidence type="ECO:0000256" key="4">
    <source>
        <dbReference type="SAM" id="SignalP"/>
    </source>
</evidence>
<feature type="coiled-coil region" evidence="3">
    <location>
        <begin position="48"/>
        <end position="101"/>
    </location>
</feature>
<feature type="chain" id="PRO_5033034787" evidence="4">
    <location>
        <begin position="20"/>
        <end position="181"/>
    </location>
</feature>
<feature type="signal peptide" evidence="4">
    <location>
        <begin position="1"/>
        <end position="19"/>
    </location>
</feature>
<dbReference type="GO" id="GO:0005829">
    <property type="term" value="C:cytosol"/>
    <property type="evidence" value="ECO:0007669"/>
    <property type="project" value="TreeGrafter"/>
</dbReference>
<dbReference type="AlphaFoldDB" id="A0A846MRE5"/>
<accession>A0A846MRE5</accession>
<evidence type="ECO:0000256" key="2">
    <source>
        <dbReference type="ARBA" id="ARBA00022729"/>
    </source>
</evidence>
<evidence type="ECO:0000313" key="5">
    <source>
        <dbReference type="EMBL" id="NIK73837.1"/>
    </source>
</evidence>
<dbReference type="GO" id="GO:0051082">
    <property type="term" value="F:unfolded protein binding"/>
    <property type="evidence" value="ECO:0007669"/>
    <property type="project" value="InterPro"/>
</dbReference>
<dbReference type="SMART" id="SM00935">
    <property type="entry name" value="OmpH"/>
    <property type="match status" value="1"/>
</dbReference>
<dbReference type="GO" id="GO:0050821">
    <property type="term" value="P:protein stabilization"/>
    <property type="evidence" value="ECO:0007669"/>
    <property type="project" value="TreeGrafter"/>
</dbReference>
<dbReference type="PANTHER" id="PTHR35089">
    <property type="entry name" value="CHAPERONE PROTEIN SKP"/>
    <property type="match status" value="1"/>
</dbReference>
<dbReference type="SUPFAM" id="SSF111384">
    <property type="entry name" value="OmpH-like"/>
    <property type="match status" value="1"/>
</dbReference>